<dbReference type="PATRIC" id="fig|45073.5.peg.2357"/>
<evidence type="ECO:0000256" key="1">
    <source>
        <dbReference type="ARBA" id="ARBA00012105"/>
    </source>
</evidence>
<comment type="caution">
    <text evidence="9">The sequence shown here is derived from an EMBL/GenBank/DDBJ whole genome shotgun (WGS) entry which is preliminary data.</text>
</comment>
<accession>A0A0W0XU32</accession>
<evidence type="ECO:0000256" key="3">
    <source>
        <dbReference type="ARBA" id="ARBA00022643"/>
    </source>
</evidence>
<dbReference type="InterPro" id="IPR015865">
    <property type="entry name" value="Riboflavin_kinase_bac/euk"/>
</dbReference>
<dbReference type="Pfam" id="PF01687">
    <property type="entry name" value="Flavokinase"/>
    <property type="match status" value="1"/>
</dbReference>
<dbReference type="Proteomes" id="UP000054618">
    <property type="component" value="Unassembled WGS sequence"/>
</dbReference>
<evidence type="ECO:0000256" key="4">
    <source>
        <dbReference type="ARBA" id="ARBA00022679"/>
    </source>
</evidence>
<dbReference type="GO" id="GO:0009398">
    <property type="term" value="P:FMN biosynthetic process"/>
    <property type="evidence" value="ECO:0007669"/>
    <property type="project" value="TreeGrafter"/>
</dbReference>
<dbReference type="RefSeq" id="WP_058508319.1">
    <property type="nucleotide sequence ID" value="NZ_CAAAIK010000009.1"/>
</dbReference>
<dbReference type="Gene3D" id="2.40.30.30">
    <property type="entry name" value="Riboflavin kinase-like"/>
    <property type="match status" value="1"/>
</dbReference>
<keyword evidence="5" id="KW-0547">Nucleotide-binding</keyword>
<dbReference type="SMART" id="SM00904">
    <property type="entry name" value="Flavokinase"/>
    <property type="match status" value="1"/>
</dbReference>
<proteinExistence type="predicted"/>
<evidence type="ECO:0000256" key="6">
    <source>
        <dbReference type="ARBA" id="ARBA00022840"/>
    </source>
</evidence>
<evidence type="ECO:0000256" key="2">
    <source>
        <dbReference type="ARBA" id="ARBA00022630"/>
    </source>
</evidence>
<dbReference type="EMBL" id="LNYS01000018">
    <property type="protein sequence ID" value="KTD47968.1"/>
    <property type="molecule type" value="Genomic_DNA"/>
</dbReference>
<dbReference type="GO" id="GO:0009231">
    <property type="term" value="P:riboflavin biosynthetic process"/>
    <property type="evidence" value="ECO:0007669"/>
    <property type="project" value="InterPro"/>
</dbReference>
<dbReference type="InterPro" id="IPR023468">
    <property type="entry name" value="Riboflavin_kinase"/>
</dbReference>
<sequence length="135" mass="15428">MQYEVGKDSKEPYEFSGRVIEGAQLGRQWGIPTANLDMANRPLPFTGVFCVKVEFGNRELIGVANLGSRPTVNGLNHVLEVYIFEFNENIYNENIKVIFLHKLRDEVKFPNVEALITQIRQDIQNAKDYFGMDST</sequence>
<evidence type="ECO:0000313" key="10">
    <source>
        <dbReference type="Proteomes" id="UP000054618"/>
    </source>
</evidence>
<dbReference type="GO" id="GO:0005524">
    <property type="term" value="F:ATP binding"/>
    <property type="evidence" value="ECO:0007669"/>
    <property type="project" value="UniProtKB-KW"/>
</dbReference>
<dbReference type="InterPro" id="IPR023465">
    <property type="entry name" value="Riboflavin_kinase_dom_sf"/>
</dbReference>
<evidence type="ECO:0000259" key="8">
    <source>
        <dbReference type="SMART" id="SM00904"/>
    </source>
</evidence>
<evidence type="ECO:0000256" key="5">
    <source>
        <dbReference type="ARBA" id="ARBA00022741"/>
    </source>
</evidence>
<keyword evidence="9" id="KW-0418">Kinase</keyword>
<dbReference type="EC" id="2.7.1.26" evidence="1"/>
<dbReference type="GO" id="GO:0016779">
    <property type="term" value="F:nucleotidyltransferase activity"/>
    <property type="evidence" value="ECO:0007669"/>
    <property type="project" value="UniProtKB-KW"/>
</dbReference>
<dbReference type="PANTHER" id="PTHR22749">
    <property type="entry name" value="RIBOFLAVIN KINASE/FMN ADENYLYLTRANSFERASE"/>
    <property type="match status" value="1"/>
</dbReference>
<dbReference type="SUPFAM" id="SSF82114">
    <property type="entry name" value="Riboflavin kinase-like"/>
    <property type="match status" value="1"/>
</dbReference>
<feature type="domain" description="Riboflavin kinase" evidence="8">
    <location>
        <begin position="12"/>
        <end position="131"/>
    </location>
</feature>
<organism evidence="9 10">
    <name type="scientific">Legionella quinlivanii</name>
    <dbReference type="NCBI Taxonomy" id="45073"/>
    <lineage>
        <taxon>Bacteria</taxon>
        <taxon>Pseudomonadati</taxon>
        <taxon>Pseudomonadota</taxon>
        <taxon>Gammaproteobacteria</taxon>
        <taxon>Legionellales</taxon>
        <taxon>Legionellaceae</taxon>
        <taxon>Legionella</taxon>
    </lineage>
</organism>
<dbReference type="OrthoDB" id="9803667at2"/>
<dbReference type="GO" id="GO:0008531">
    <property type="term" value="F:riboflavin kinase activity"/>
    <property type="evidence" value="ECO:0007669"/>
    <property type="project" value="UniProtKB-EC"/>
</dbReference>
<evidence type="ECO:0000256" key="7">
    <source>
        <dbReference type="ARBA" id="ARBA00047880"/>
    </source>
</evidence>
<keyword evidence="2" id="KW-0285">Flavoprotein</keyword>
<dbReference type="PANTHER" id="PTHR22749:SF6">
    <property type="entry name" value="RIBOFLAVIN KINASE"/>
    <property type="match status" value="1"/>
</dbReference>
<dbReference type="AlphaFoldDB" id="A0A0W0XU32"/>
<dbReference type="STRING" id="45073.Lqui_2232"/>
<keyword evidence="4 9" id="KW-0808">Transferase</keyword>
<evidence type="ECO:0000313" key="9">
    <source>
        <dbReference type="EMBL" id="KTD47968.1"/>
    </source>
</evidence>
<keyword evidence="10" id="KW-1185">Reference proteome</keyword>
<reference evidence="9 10" key="1">
    <citation type="submission" date="2015-11" db="EMBL/GenBank/DDBJ databases">
        <title>Genomic analysis of 38 Legionella species identifies large and diverse effector repertoires.</title>
        <authorList>
            <person name="Burstein D."/>
            <person name="Amaro F."/>
            <person name="Zusman T."/>
            <person name="Lifshitz Z."/>
            <person name="Cohen O."/>
            <person name="Gilbert J.A."/>
            <person name="Pupko T."/>
            <person name="Shuman H.A."/>
            <person name="Segal G."/>
        </authorList>
    </citation>
    <scope>NUCLEOTIDE SEQUENCE [LARGE SCALE GENOMIC DNA]</scope>
    <source>
        <strain evidence="9 10">CDC#1442-AUS-E</strain>
    </source>
</reference>
<keyword evidence="3" id="KW-0288">FMN</keyword>
<protein>
    <recommendedName>
        <fullName evidence="1">riboflavin kinase</fullName>
        <ecNumber evidence="1">2.7.1.26</ecNumber>
    </recommendedName>
</protein>
<name>A0A0W0XU32_9GAMM</name>
<comment type="catalytic activity">
    <reaction evidence="7">
        <text>riboflavin + ATP = FMN + ADP + H(+)</text>
        <dbReference type="Rhea" id="RHEA:14357"/>
        <dbReference type="ChEBI" id="CHEBI:15378"/>
        <dbReference type="ChEBI" id="CHEBI:30616"/>
        <dbReference type="ChEBI" id="CHEBI:57986"/>
        <dbReference type="ChEBI" id="CHEBI:58210"/>
        <dbReference type="ChEBI" id="CHEBI:456216"/>
        <dbReference type="EC" id="2.7.1.26"/>
    </reaction>
</comment>
<gene>
    <name evidence="9" type="primary">ribF_2</name>
    <name evidence="9" type="ORF">Lqui_2232</name>
</gene>
<keyword evidence="6" id="KW-0067">ATP-binding</keyword>
<keyword evidence="9" id="KW-0548">Nucleotidyltransferase</keyword>